<dbReference type="Proteomes" id="UP000636800">
    <property type="component" value="Chromosome 12"/>
</dbReference>
<reference evidence="4 5" key="1">
    <citation type="journal article" date="2020" name="Nat. Food">
        <title>A phased Vanilla planifolia genome enables genetic improvement of flavour and production.</title>
        <authorList>
            <person name="Hasing T."/>
            <person name="Tang H."/>
            <person name="Brym M."/>
            <person name="Khazi F."/>
            <person name="Huang T."/>
            <person name="Chambers A.H."/>
        </authorList>
    </citation>
    <scope>NUCLEOTIDE SEQUENCE [LARGE SCALE GENOMIC DNA]</scope>
    <source>
        <tissue evidence="4">Leaf</tissue>
    </source>
</reference>
<dbReference type="OrthoDB" id="5800476at2759"/>
<dbReference type="EMBL" id="JADCNL010000012">
    <property type="protein sequence ID" value="KAG0458399.1"/>
    <property type="molecule type" value="Genomic_DNA"/>
</dbReference>
<organism evidence="4 5">
    <name type="scientific">Vanilla planifolia</name>
    <name type="common">Vanilla</name>
    <dbReference type="NCBI Taxonomy" id="51239"/>
    <lineage>
        <taxon>Eukaryota</taxon>
        <taxon>Viridiplantae</taxon>
        <taxon>Streptophyta</taxon>
        <taxon>Embryophyta</taxon>
        <taxon>Tracheophyta</taxon>
        <taxon>Spermatophyta</taxon>
        <taxon>Magnoliopsida</taxon>
        <taxon>Liliopsida</taxon>
        <taxon>Asparagales</taxon>
        <taxon>Orchidaceae</taxon>
        <taxon>Vanilloideae</taxon>
        <taxon>Vanilleae</taxon>
        <taxon>Vanilla</taxon>
    </lineage>
</organism>
<dbReference type="Pfam" id="PF04781">
    <property type="entry name" value="DUF627"/>
    <property type="match status" value="1"/>
</dbReference>
<dbReference type="AlphaFoldDB" id="A0A835PVJ9"/>
<evidence type="ECO:0000256" key="1">
    <source>
        <dbReference type="SAM" id="Coils"/>
    </source>
</evidence>
<dbReference type="InterPro" id="IPR006866">
    <property type="entry name" value="DUF627_N"/>
</dbReference>
<gene>
    <name evidence="4" type="ORF">HPP92_023556</name>
</gene>
<accession>A0A835PVJ9</accession>
<evidence type="ECO:0000313" key="5">
    <source>
        <dbReference type="Proteomes" id="UP000636800"/>
    </source>
</evidence>
<dbReference type="Gene3D" id="1.25.40.10">
    <property type="entry name" value="Tetratricopeptide repeat domain"/>
    <property type="match status" value="1"/>
</dbReference>
<comment type="caution">
    <text evidence="4">The sequence shown here is derived from an EMBL/GenBank/DDBJ whole genome shotgun (WGS) entry which is preliminary data.</text>
</comment>
<dbReference type="InterPro" id="IPR011990">
    <property type="entry name" value="TPR-like_helical_dom_sf"/>
</dbReference>
<name>A0A835PVJ9_VANPL</name>
<evidence type="ECO:0000259" key="3">
    <source>
        <dbReference type="Pfam" id="PF04781"/>
    </source>
</evidence>
<dbReference type="PANTHER" id="PTHR34465">
    <property type="entry name" value="CARBOXYL-TERMINAL HYDROLASE-LIKE PROTEIN, PUTATIVE (DUF627 AND DUF629)-RELATED"/>
    <property type="match status" value="1"/>
</dbReference>
<feature type="region of interest" description="Disordered" evidence="2">
    <location>
        <begin position="1"/>
        <end position="31"/>
    </location>
</feature>
<dbReference type="SUPFAM" id="SSF48452">
    <property type="entry name" value="TPR-like"/>
    <property type="match status" value="1"/>
</dbReference>
<evidence type="ECO:0000256" key="2">
    <source>
        <dbReference type="SAM" id="MobiDB-lite"/>
    </source>
</evidence>
<proteinExistence type="predicted"/>
<feature type="coiled-coil region" evidence="1">
    <location>
        <begin position="164"/>
        <end position="191"/>
    </location>
</feature>
<keyword evidence="1" id="KW-0175">Coiled coil</keyword>
<dbReference type="PANTHER" id="PTHR34465:SF4">
    <property type="entry name" value="CARBOXYL-TERMINAL HYDROLASE-LIKE PROTEIN, PUTATIVE (DUF627 AND DUF629)-RELATED"/>
    <property type="match status" value="1"/>
</dbReference>
<evidence type="ECO:0000313" key="4">
    <source>
        <dbReference type="EMBL" id="KAG0458399.1"/>
    </source>
</evidence>
<feature type="domain" description="DUF627" evidence="3">
    <location>
        <begin position="47"/>
        <end position="153"/>
    </location>
</feature>
<protein>
    <recommendedName>
        <fullName evidence="3">DUF627 domain-containing protein</fullName>
    </recommendedName>
</protein>
<keyword evidence="5" id="KW-1185">Reference proteome</keyword>
<sequence length="275" mass="30713">MVRKRNPNPRPSRPINPSAVDGSPPAEQPMVESLTESAAVKAECEKALTSLRRGNHTKALRLMKEACQRYESSALVLRVNSTISFKVASLMDDQNTKSRHMRSAIDSARRAVVLSPHSIEFAHFYANLLYEAANDGPAYDEVVQECERALAIANPIDPAKESLQDESQQKLTTAEARISHVQQELRSLIQKSNLASLSTWVKNLGNGSGREENIRLIPMRRLTEDPMEVRVVPARRPNEIKKATKTPEERRKEIGACCCCHTAPAQVQFNHHCRG</sequence>